<evidence type="ECO:0000256" key="1">
    <source>
        <dbReference type="SAM" id="MobiDB-lite"/>
    </source>
</evidence>
<name>A0AAU9MQI5_9ASTR</name>
<evidence type="ECO:0000313" key="3">
    <source>
        <dbReference type="Proteomes" id="UP001157418"/>
    </source>
</evidence>
<organism evidence="2 3">
    <name type="scientific">Lactuca virosa</name>
    <dbReference type="NCBI Taxonomy" id="75947"/>
    <lineage>
        <taxon>Eukaryota</taxon>
        <taxon>Viridiplantae</taxon>
        <taxon>Streptophyta</taxon>
        <taxon>Embryophyta</taxon>
        <taxon>Tracheophyta</taxon>
        <taxon>Spermatophyta</taxon>
        <taxon>Magnoliopsida</taxon>
        <taxon>eudicotyledons</taxon>
        <taxon>Gunneridae</taxon>
        <taxon>Pentapetalae</taxon>
        <taxon>asterids</taxon>
        <taxon>campanulids</taxon>
        <taxon>Asterales</taxon>
        <taxon>Asteraceae</taxon>
        <taxon>Cichorioideae</taxon>
        <taxon>Cichorieae</taxon>
        <taxon>Lactucinae</taxon>
        <taxon>Lactuca</taxon>
    </lineage>
</organism>
<dbReference type="EMBL" id="CAKMRJ010002223">
    <property type="protein sequence ID" value="CAH1427721.1"/>
    <property type="molecule type" value="Genomic_DNA"/>
</dbReference>
<keyword evidence="3" id="KW-1185">Reference proteome</keyword>
<accession>A0AAU9MQI5</accession>
<dbReference type="Proteomes" id="UP001157418">
    <property type="component" value="Unassembled WGS sequence"/>
</dbReference>
<feature type="region of interest" description="Disordered" evidence="1">
    <location>
        <begin position="60"/>
        <end position="94"/>
    </location>
</feature>
<reference evidence="2 3" key="1">
    <citation type="submission" date="2022-01" db="EMBL/GenBank/DDBJ databases">
        <authorList>
            <person name="Xiong W."/>
            <person name="Schranz E."/>
        </authorList>
    </citation>
    <scope>NUCLEOTIDE SEQUENCE [LARGE SCALE GENOMIC DNA]</scope>
</reference>
<gene>
    <name evidence="2" type="ORF">LVIROSA_LOCUS14706</name>
</gene>
<proteinExistence type="predicted"/>
<sequence>MTQILHVGHMDCQPSLFLDRLSLFNPVFFIPQPATSTIPTINRHSLTSYAHQIDLRTTTYNDHNQPLAPHPSLTHDLDRQPSSSTHNHALPQTPLADIDNKRLLAEKFHVL</sequence>
<protein>
    <submittedName>
        <fullName evidence="2">Uncharacterized protein</fullName>
    </submittedName>
</protein>
<comment type="caution">
    <text evidence="2">The sequence shown here is derived from an EMBL/GenBank/DDBJ whole genome shotgun (WGS) entry which is preliminary data.</text>
</comment>
<dbReference type="AlphaFoldDB" id="A0AAU9MQI5"/>
<evidence type="ECO:0000313" key="2">
    <source>
        <dbReference type="EMBL" id="CAH1427721.1"/>
    </source>
</evidence>